<evidence type="ECO:0000256" key="12">
    <source>
        <dbReference type="ARBA" id="ARBA00022824"/>
    </source>
</evidence>
<evidence type="ECO:0000256" key="3">
    <source>
        <dbReference type="ARBA" id="ARBA00004555"/>
    </source>
</evidence>
<proteinExistence type="predicted"/>
<accession>A0A0B7H3N5</accession>
<dbReference type="Gene3D" id="3.40.630.10">
    <property type="entry name" value="Zn peptidases"/>
    <property type="match status" value="1"/>
</dbReference>
<evidence type="ECO:0000256" key="18">
    <source>
        <dbReference type="ARBA" id="ARBA00023228"/>
    </source>
</evidence>
<evidence type="ECO:0000256" key="5">
    <source>
        <dbReference type="ARBA" id="ARBA00014116"/>
    </source>
</evidence>
<keyword evidence="15" id="KW-0482">Metalloprotease</keyword>
<dbReference type="EMBL" id="CDOE01000047">
    <property type="protein sequence ID" value="CEN34181.1"/>
    <property type="molecule type" value="Genomic_DNA"/>
</dbReference>
<comment type="subunit">
    <text evidence="19">Homodimer. The monomeric form is inactive while the homodimer is active.</text>
</comment>
<keyword evidence="10" id="KW-0732">Signal</keyword>
<comment type="subcellular location">
    <subcellularLocation>
        <location evidence="1">Endoplasmic reticulum</location>
    </subcellularLocation>
    <subcellularLocation>
        <location evidence="3">Golgi apparatus</location>
    </subcellularLocation>
    <subcellularLocation>
        <location evidence="2">Lysosome</location>
    </subcellularLocation>
    <subcellularLocation>
        <location evidence="4">Secreted</location>
    </subcellularLocation>
</comment>
<evidence type="ECO:0000256" key="16">
    <source>
        <dbReference type="ARBA" id="ARBA00023145"/>
    </source>
</evidence>
<keyword evidence="17" id="KW-0325">Glycoprotein</keyword>
<dbReference type="SUPFAM" id="SSF53187">
    <property type="entry name" value="Zn-dependent exopeptidases"/>
    <property type="match status" value="1"/>
</dbReference>
<evidence type="ECO:0000313" key="22">
    <source>
        <dbReference type="Proteomes" id="UP000044026"/>
    </source>
</evidence>
<dbReference type="GO" id="GO:0070573">
    <property type="term" value="F:metallodipeptidase activity"/>
    <property type="evidence" value="ECO:0007669"/>
    <property type="project" value="InterPro"/>
</dbReference>
<dbReference type="InterPro" id="IPR039866">
    <property type="entry name" value="CPQ"/>
</dbReference>
<evidence type="ECO:0000256" key="11">
    <source>
        <dbReference type="ARBA" id="ARBA00022801"/>
    </source>
</evidence>
<dbReference type="PANTHER" id="PTHR12053">
    <property type="entry name" value="PROTEASE FAMILY M28 PLASMA GLUTAMATE CARBOXYPEPTIDASE-RELATED"/>
    <property type="match status" value="1"/>
</dbReference>
<evidence type="ECO:0000256" key="1">
    <source>
        <dbReference type="ARBA" id="ARBA00004240"/>
    </source>
</evidence>
<keyword evidence="12" id="KW-0256">Endoplasmic reticulum</keyword>
<dbReference type="InterPro" id="IPR007484">
    <property type="entry name" value="Peptidase_M28"/>
</dbReference>
<dbReference type="Pfam" id="PF04389">
    <property type="entry name" value="Peptidase_M28"/>
    <property type="match status" value="1"/>
</dbReference>
<evidence type="ECO:0000256" key="6">
    <source>
        <dbReference type="ARBA" id="ARBA00022525"/>
    </source>
</evidence>
<evidence type="ECO:0000256" key="2">
    <source>
        <dbReference type="ARBA" id="ARBA00004371"/>
    </source>
</evidence>
<evidence type="ECO:0000256" key="20">
    <source>
        <dbReference type="ARBA" id="ARBA00033328"/>
    </source>
</evidence>
<keyword evidence="6" id="KW-0964">Secreted</keyword>
<dbReference type="GO" id="GO:0004180">
    <property type="term" value="F:carboxypeptidase activity"/>
    <property type="evidence" value="ECO:0007669"/>
    <property type="project" value="UniProtKB-KW"/>
</dbReference>
<dbReference type="Proteomes" id="UP000044026">
    <property type="component" value="Unassembled WGS sequence"/>
</dbReference>
<keyword evidence="14" id="KW-0333">Golgi apparatus</keyword>
<dbReference type="PANTHER" id="PTHR12053:SF3">
    <property type="entry name" value="CARBOXYPEPTIDASE Q"/>
    <property type="match status" value="1"/>
</dbReference>
<evidence type="ECO:0000256" key="14">
    <source>
        <dbReference type="ARBA" id="ARBA00023034"/>
    </source>
</evidence>
<evidence type="ECO:0000256" key="7">
    <source>
        <dbReference type="ARBA" id="ARBA00022645"/>
    </source>
</evidence>
<organism evidence="21 22">
    <name type="scientific">Capnocytophaga canimorsus</name>
    <dbReference type="NCBI Taxonomy" id="28188"/>
    <lineage>
        <taxon>Bacteria</taxon>
        <taxon>Pseudomonadati</taxon>
        <taxon>Bacteroidota</taxon>
        <taxon>Flavobacteriia</taxon>
        <taxon>Flavobacteriales</taxon>
        <taxon>Flavobacteriaceae</taxon>
        <taxon>Capnocytophaga</taxon>
    </lineage>
</organism>
<evidence type="ECO:0000256" key="19">
    <source>
        <dbReference type="ARBA" id="ARBA00025833"/>
    </source>
</evidence>
<protein>
    <recommendedName>
        <fullName evidence="5">Carboxypeptidase Q</fullName>
    </recommendedName>
    <alternativeName>
        <fullName evidence="20">Plasma glutamate carboxypeptidase</fullName>
    </alternativeName>
</protein>
<dbReference type="AlphaFoldDB" id="A0A0B7H3N5"/>
<keyword evidence="8" id="KW-0645">Protease</keyword>
<evidence type="ECO:0000256" key="13">
    <source>
        <dbReference type="ARBA" id="ARBA00022833"/>
    </source>
</evidence>
<reference evidence="21 22" key="1">
    <citation type="submission" date="2015-01" db="EMBL/GenBank/DDBJ databases">
        <authorList>
            <person name="Xiang T."/>
            <person name="Song Y."/>
            <person name="Huang L."/>
            <person name="Wang B."/>
            <person name="Wu P."/>
        </authorList>
    </citation>
    <scope>NUCLEOTIDE SEQUENCE [LARGE SCALE GENOMIC DNA]</scope>
    <source>
        <strain evidence="21 22">Cc12</strain>
    </source>
</reference>
<gene>
    <name evidence="21" type="ORF">CCAN12_510029</name>
</gene>
<name>A0A0B7H3N5_9FLAO</name>
<dbReference type="GO" id="GO:0046872">
    <property type="term" value="F:metal ion binding"/>
    <property type="evidence" value="ECO:0007669"/>
    <property type="project" value="UniProtKB-KW"/>
</dbReference>
<sequence>MKNHKKLNEMKLKLTLFFILTVFTIKAQFVDFHRDSVMLRNIYTQALTEGKAYNWLHHICYNVGARLSGSYGEKKMITYTQEELEKLGLRVNLQSVMVPHWVRGLPEYAYIETAKDKTINVPILALGGSVATPATGIKASVVEFKSLQDLENANINQVVGKIVFLNGALPNAMINTFDAYGACGSQRYSGARIAVDKGAVAVIVRSLSHKVDNHPHTGVMSYENLPKSRQIPAAAISTQGADLLSSLLSLNPNLQFYFKQNCRTLANVPSSNVIAEIKGSTYPDEIIAFGAHLDSWDVGHGAHDDGAGVAQSMEVIRIFNHLNYKPKRTIRIVLFANEENGARGGLKYAEESKKRNENHIFALESDAGGFAPRGFAFSGEAKKIAKVKSWSKLFEPYYIHLFEKGYPGTDINPLKNDRTLLAGLTPDSQRYFDHHHCQTDVFEAVNKRELELGAATMASMIYLIDQYGLD</sequence>
<dbReference type="Gene3D" id="3.50.30.30">
    <property type="match status" value="1"/>
</dbReference>
<keyword evidence="7 21" id="KW-0121">Carboxypeptidase</keyword>
<evidence type="ECO:0000313" key="21">
    <source>
        <dbReference type="EMBL" id="CEN34181.1"/>
    </source>
</evidence>
<evidence type="ECO:0000256" key="8">
    <source>
        <dbReference type="ARBA" id="ARBA00022670"/>
    </source>
</evidence>
<dbReference type="GO" id="GO:0005576">
    <property type="term" value="C:extracellular region"/>
    <property type="evidence" value="ECO:0007669"/>
    <property type="project" value="UniProtKB-SubCell"/>
</dbReference>
<keyword evidence="21" id="KW-0031">Aminopeptidase</keyword>
<keyword evidence="13" id="KW-0862">Zinc</keyword>
<dbReference type="GO" id="GO:0004177">
    <property type="term" value="F:aminopeptidase activity"/>
    <property type="evidence" value="ECO:0007669"/>
    <property type="project" value="UniProtKB-KW"/>
</dbReference>
<evidence type="ECO:0000256" key="10">
    <source>
        <dbReference type="ARBA" id="ARBA00022729"/>
    </source>
</evidence>
<evidence type="ECO:0000256" key="9">
    <source>
        <dbReference type="ARBA" id="ARBA00022723"/>
    </source>
</evidence>
<keyword evidence="18" id="KW-0458">Lysosome</keyword>
<keyword evidence="9" id="KW-0479">Metal-binding</keyword>
<evidence type="ECO:0000256" key="17">
    <source>
        <dbReference type="ARBA" id="ARBA00023180"/>
    </source>
</evidence>
<dbReference type="RefSeq" id="WP_082025284.1">
    <property type="nucleotide sequence ID" value="NZ_PGTV01000005.1"/>
</dbReference>
<keyword evidence="16" id="KW-0865">Zymogen</keyword>
<dbReference type="GO" id="GO:0006508">
    <property type="term" value="P:proteolysis"/>
    <property type="evidence" value="ECO:0007669"/>
    <property type="project" value="UniProtKB-KW"/>
</dbReference>
<dbReference type="GO" id="GO:0005764">
    <property type="term" value="C:lysosome"/>
    <property type="evidence" value="ECO:0007669"/>
    <property type="project" value="UniProtKB-SubCell"/>
</dbReference>
<evidence type="ECO:0000256" key="4">
    <source>
        <dbReference type="ARBA" id="ARBA00004613"/>
    </source>
</evidence>
<keyword evidence="11 21" id="KW-0378">Hydrolase</keyword>
<evidence type="ECO:0000256" key="15">
    <source>
        <dbReference type="ARBA" id="ARBA00023049"/>
    </source>
</evidence>